<dbReference type="NCBIfam" id="NF040815">
    <property type="entry name" value="recomb_XerA_Arch"/>
    <property type="match status" value="1"/>
</dbReference>
<dbReference type="InterPro" id="IPR004107">
    <property type="entry name" value="Integrase_SAM-like_N"/>
</dbReference>
<keyword evidence="13" id="KW-1185">Reference proteome</keyword>
<dbReference type="Gene3D" id="1.10.150.130">
    <property type="match status" value="1"/>
</dbReference>
<dbReference type="CDD" id="cd00798">
    <property type="entry name" value="INT_XerDC_C"/>
    <property type="match status" value="1"/>
</dbReference>
<evidence type="ECO:0000256" key="1">
    <source>
        <dbReference type="ARBA" id="ARBA00004496"/>
    </source>
</evidence>
<accession>A0A6B8VQ46</accession>
<evidence type="ECO:0000256" key="4">
    <source>
        <dbReference type="ARBA" id="ARBA00022829"/>
    </source>
</evidence>
<keyword evidence="5 9" id="KW-0229">DNA integration</keyword>
<dbReference type="SUPFAM" id="SSF56349">
    <property type="entry name" value="DNA breaking-rejoining enzymes"/>
    <property type="match status" value="1"/>
</dbReference>
<dbReference type="Gene3D" id="1.10.443.10">
    <property type="entry name" value="Intergrase catalytic core"/>
    <property type="match status" value="1"/>
</dbReference>
<evidence type="ECO:0000259" key="10">
    <source>
        <dbReference type="PROSITE" id="PS51898"/>
    </source>
</evidence>
<dbReference type="GO" id="GO:0009037">
    <property type="term" value="F:tyrosine-based site-specific recombinase activity"/>
    <property type="evidence" value="ECO:0007669"/>
    <property type="project" value="UniProtKB-UniRule"/>
</dbReference>
<dbReference type="SUPFAM" id="SSF47823">
    <property type="entry name" value="lambda integrase-like, N-terminal domain"/>
    <property type="match status" value="1"/>
</dbReference>
<evidence type="ECO:0000259" key="11">
    <source>
        <dbReference type="PROSITE" id="PS51900"/>
    </source>
</evidence>
<comment type="subunit">
    <text evidence="9">Forms a cyclic heterotetrameric complex composed of two molecules of XerC and two molecules of XerD.</text>
</comment>
<comment type="function">
    <text evidence="9">Site-specific tyrosine recombinase, which acts by catalyzing the cutting and rejoining of the recombining DNA molecules. The XerC-XerD complex is essential to convert dimers of the bacterial chromosome into monomers to permit their segregation at cell division. It also contributes to the segregational stability of plasmids.</text>
</comment>
<evidence type="ECO:0000256" key="9">
    <source>
        <dbReference type="HAMAP-Rule" id="MF_01808"/>
    </source>
</evidence>
<dbReference type="Pfam" id="PF00589">
    <property type="entry name" value="Phage_integrase"/>
    <property type="match status" value="1"/>
</dbReference>
<keyword evidence="4 9" id="KW-0159">Chromosome partition</keyword>
<sequence length="302" mass="33126">MSQKKISETFRNSQLLEAIEDFAEHQLLVAGRSQATVKSYRSDLRGLATKVGTFSEFTLNNLRAWLAEGVDAGLSRATLARRTASLRSFSSWAVKQGHLESDVAARLVNAKINRPLPQVLGERQAGELMGNAASADEPEFLRDSAMLELLYATGVRVAELCGLNLEDVDLQRRTAKVRGKGDKERVVPFGAAAADALDQWLEQGRPVFVRDNDALFLGVRGGRIDPRQVRRVVSRAAELTGVNGLTPHGLRHTAATHLLEGGADLRVVQEMLGHSSLQTTQIYTHVSAQRLKDVYSRAHPRA</sequence>
<feature type="domain" description="Core-binding (CB)" evidence="11">
    <location>
        <begin position="13"/>
        <end position="94"/>
    </location>
</feature>
<dbReference type="NCBIfam" id="NF001399">
    <property type="entry name" value="PRK00283.1"/>
    <property type="match status" value="1"/>
</dbReference>
<comment type="similarity">
    <text evidence="9">Belongs to the 'phage' integrase family. XerC subfamily.</text>
</comment>
<comment type="subcellular location">
    <subcellularLocation>
        <location evidence="1 9">Cytoplasm</location>
    </subcellularLocation>
</comment>
<keyword evidence="3 9" id="KW-0132">Cell division</keyword>
<feature type="active site" evidence="9">
    <location>
        <position position="274"/>
    </location>
</feature>
<feature type="active site" evidence="9">
    <location>
        <position position="248"/>
    </location>
</feature>
<dbReference type="GO" id="GO:0007059">
    <property type="term" value="P:chromosome segregation"/>
    <property type="evidence" value="ECO:0007669"/>
    <property type="project" value="UniProtKB-UniRule"/>
</dbReference>
<dbReference type="PANTHER" id="PTHR30349:SF77">
    <property type="entry name" value="TYROSINE RECOMBINASE XERC"/>
    <property type="match status" value="1"/>
</dbReference>
<dbReference type="RefSeq" id="WP_197088324.1">
    <property type="nucleotide sequence ID" value="NZ_CP046455.1"/>
</dbReference>
<feature type="active site" description="O-(3'-phospho-DNA)-tyrosine intermediate" evidence="9">
    <location>
        <position position="283"/>
    </location>
</feature>
<organism evidence="12 13">
    <name type="scientific">Corynebacterium occultum</name>
    <dbReference type="NCBI Taxonomy" id="2675219"/>
    <lineage>
        <taxon>Bacteria</taxon>
        <taxon>Bacillati</taxon>
        <taxon>Actinomycetota</taxon>
        <taxon>Actinomycetes</taxon>
        <taxon>Mycobacteriales</taxon>
        <taxon>Corynebacteriaceae</taxon>
        <taxon>Corynebacterium</taxon>
    </lineage>
</organism>
<feature type="active site" evidence="9">
    <location>
        <position position="251"/>
    </location>
</feature>
<feature type="active site" evidence="9">
    <location>
        <position position="156"/>
    </location>
</feature>
<dbReference type="Proteomes" id="UP000424462">
    <property type="component" value="Chromosome"/>
</dbReference>
<evidence type="ECO:0000256" key="7">
    <source>
        <dbReference type="ARBA" id="ARBA00023172"/>
    </source>
</evidence>
<dbReference type="InterPro" id="IPR044068">
    <property type="entry name" value="CB"/>
</dbReference>
<gene>
    <name evidence="12" type="primary">xerD2</name>
    <name evidence="9" type="synonym">xerC</name>
    <name evidence="12" type="ORF">COCCU_08890</name>
</gene>
<keyword evidence="2 9" id="KW-0963">Cytoplasm</keyword>
<dbReference type="EMBL" id="CP046455">
    <property type="protein sequence ID" value="QGU07702.1"/>
    <property type="molecule type" value="Genomic_DNA"/>
</dbReference>
<protein>
    <recommendedName>
        <fullName evidence="9">Tyrosine recombinase XerC</fullName>
    </recommendedName>
</protein>
<dbReference type="InterPro" id="IPR050090">
    <property type="entry name" value="Tyrosine_recombinase_XerCD"/>
</dbReference>
<feature type="active site" evidence="9">
    <location>
        <position position="180"/>
    </location>
</feature>
<dbReference type="PANTHER" id="PTHR30349">
    <property type="entry name" value="PHAGE INTEGRASE-RELATED"/>
    <property type="match status" value="1"/>
</dbReference>
<dbReference type="GO" id="GO:0003677">
    <property type="term" value="F:DNA binding"/>
    <property type="evidence" value="ECO:0007669"/>
    <property type="project" value="UniProtKB-UniRule"/>
</dbReference>
<evidence type="ECO:0000256" key="5">
    <source>
        <dbReference type="ARBA" id="ARBA00022908"/>
    </source>
</evidence>
<keyword evidence="8 9" id="KW-0131">Cell cycle</keyword>
<evidence type="ECO:0000256" key="2">
    <source>
        <dbReference type="ARBA" id="ARBA00022490"/>
    </source>
</evidence>
<evidence type="ECO:0000256" key="8">
    <source>
        <dbReference type="ARBA" id="ARBA00023306"/>
    </source>
</evidence>
<dbReference type="InterPro" id="IPR002104">
    <property type="entry name" value="Integrase_catalytic"/>
</dbReference>
<dbReference type="Pfam" id="PF02899">
    <property type="entry name" value="Phage_int_SAM_1"/>
    <property type="match status" value="1"/>
</dbReference>
<feature type="domain" description="Tyr recombinase" evidence="10">
    <location>
        <begin position="115"/>
        <end position="296"/>
    </location>
</feature>
<dbReference type="GO" id="GO:0006313">
    <property type="term" value="P:DNA transposition"/>
    <property type="evidence" value="ECO:0007669"/>
    <property type="project" value="UniProtKB-UniRule"/>
</dbReference>
<evidence type="ECO:0000256" key="6">
    <source>
        <dbReference type="ARBA" id="ARBA00023125"/>
    </source>
</evidence>
<dbReference type="PROSITE" id="PS51898">
    <property type="entry name" value="TYR_RECOMBINASE"/>
    <property type="match status" value="1"/>
</dbReference>
<evidence type="ECO:0000313" key="13">
    <source>
        <dbReference type="Proteomes" id="UP000424462"/>
    </source>
</evidence>
<dbReference type="InterPro" id="IPR011010">
    <property type="entry name" value="DNA_brk_join_enz"/>
</dbReference>
<name>A0A6B8VQ46_9CORY</name>
<dbReference type="PROSITE" id="PS51900">
    <property type="entry name" value="CB"/>
    <property type="match status" value="1"/>
</dbReference>
<keyword evidence="6 9" id="KW-0238">DNA-binding</keyword>
<evidence type="ECO:0000313" key="12">
    <source>
        <dbReference type="EMBL" id="QGU07702.1"/>
    </source>
</evidence>
<dbReference type="GO" id="GO:0005737">
    <property type="term" value="C:cytoplasm"/>
    <property type="evidence" value="ECO:0007669"/>
    <property type="project" value="UniProtKB-SubCell"/>
</dbReference>
<dbReference type="InterPro" id="IPR023009">
    <property type="entry name" value="Tyrosine_recombinase_XerC/XerD"/>
</dbReference>
<evidence type="ECO:0000256" key="3">
    <source>
        <dbReference type="ARBA" id="ARBA00022618"/>
    </source>
</evidence>
<proteinExistence type="inferred from homology"/>
<reference evidence="12 13" key="1">
    <citation type="submission" date="2019-11" db="EMBL/GenBank/DDBJ databases">
        <title>Complete genome sequence of Corynebacterium kalinowskii 1959, a novel Corynebacterium species isolated from soil of a small paddock in Vilsendorf, Germany.</title>
        <authorList>
            <person name="Schaffert L."/>
            <person name="Ruwe M."/>
            <person name="Milse J."/>
            <person name="Hanuschka K."/>
            <person name="Ortseifen V."/>
            <person name="Droste J."/>
            <person name="Brandt D."/>
            <person name="Schlueter L."/>
            <person name="Kutter Y."/>
            <person name="Vinke S."/>
            <person name="Viehoefer P."/>
            <person name="Jacob L."/>
            <person name="Luebke N.-C."/>
            <person name="Schulte-Berndt E."/>
            <person name="Hain C."/>
            <person name="Linder M."/>
            <person name="Schmidt P."/>
            <person name="Wollenschlaeger L."/>
            <person name="Luttermann T."/>
            <person name="Thieme E."/>
            <person name="Hassa J."/>
            <person name="Haak M."/>
            <person name="Wittchen M."/>
            <person name="Mentz A."/>
            <person name="Persicke M."/>
            <person name="Busche T."/>
            <person name="Ruckert C."/>
        </authorList>
    </citation>
    <scope>NUCLEOTIDE SEQUENCE [LARGE SCALE GENOMIC DNA]</scope>
    <source>
        <strain evidence="12 13">2039</strain>
    </source>
</reference>
<dbReference type="AlphaFoldDB" id="A0A6B8VQ46"/>
<keyword evidence="7 9" id="KW-0233">DNA recombination</keyword>
<dbReference type="GO" id="GO:0051301">
    <property type="term" value="P:cell division"/>
    <property type="evidence" value="ECO:0007669"/>
    <property type="project" value="UniProtKB-KW"/>
</dbReference>
<dbReference type="KEGG" id="cok:COCCU_08890"/>
<dbReference type="HAMAP" id="MF_01808">
    <property type="entry name" value="Recomb_XerC_XerD"/>
    <property type="match status" value="1"/>
</dbReference>
<dbReference type="InterPro" id="IPR013762">
    <property type="entry name" value="Integrase-like_cat_sf"/>
</dbReference>
<dbReference type="InterPro" id="IPR010998">
    <property type="entry name" value="Integrase_recombinase_N"/>
</dbReference>